<evidence type="ECO:0000313" key="3">
    <source>
        <dbReference type="Ensembl" id="ENSOKIP00005066266.1"/>
    </source>
</evidence>
<dbReference type="Ensembl" id="ENSOKIT00005070481.1">
    <property type="protein sequence ID" value="ENSOKIP00005066266.1"/>
    <property type="gene ID" value="ENSOKIG00005028489.1"/>
</dbReference>
<protein>
    <recommendedName>
        <fullName evidence="2">THAP4-like heme-binding domain-containing protein</fullName>
    </recommendedName>
</protein>
<dbReference type="PANTHER" id="PTHR15854">
    <property type="entry name" value="THAP4 PROTEIN"/>
    <property type="match status" value="1"/>
</dbReference>
<evidence type="ECO:0000313" key="4">
    <source>
        <dbReference type="Proteomes" id="UP000694557"/>
    </source>
</evidence>
<name>A0A8C7I0U9_ONCKI</name>
<dbReference type="InterPro" id="IPR045165">
    <property type="entry name" value="Nitrobindin"/>
</dbReference>
<feature type="domain" description="THAP4-like heme-binding" evidence="2">
    <location>
        <begin position="3"/>
        <end position="54"/>
    </location>
</feature>
<sequence length="130" mass="14692">LRVWESDKPGEGSFSSIPPFRYTETLHLSHVGQPVINFNKKSMHRECGFLRMQQSSLHYGTNLRYWTVQTPTNSGGDLTGQQSTRHAHALARTPCTAGKTGTFQSDVHKPLSIQRGWPMPRIDIQCLDLK</sequence>
<dbReference type="Pfam" id="PF08768">
    <property type="entry name" value="THAP4_heme-bd"/>
    <property type="match status" value="1"/>
</dbReference>
<accession>A0A8C7I0U9</accession>
<evidence type="ECO:0000259" key="2">
    <source>
        <dbReference type="Pfam" id="PF08768"/>
    </source>
</evidence>
<dbReference type="Gene3D" id="2.40.128.20">
    <property type="match status" value="1"/>
</dbReference>
<dbReference type="InterPro" id="IPR014878">
    <property type="entry name" value="THAP4-like_heme-bd"/>
</dbReference>
<dbReference type="GeneTree" id="ENSGT01010000229981"/>
<proteinExistence type="predicted"/>
<reference evidence="3" key="2">
    <citation type="submission" date="2025-09" db="UniProtKB">
        <authorList>
            <consortium name="Ensembl"/>
        </authorList>
    </citation>
    <scope>IDENTIFICATION</scope>
</reference>
<reference evidence="3" key="1">
    <citation type="submission" date="2025-08" db="UniProtKB">
        <authorList>
            <consortium name="Ensembl"/>
        </authorList>
    </citation>
    <scope>IDENTIFICATION</scope>
</reference>
<dbReference type="InterPro" id="IPR012674">
    <property type="entry name" value="Calycin"/>
</dbReference>
<dbReference type="SUPFAM" id="SSF50814">
    <property type="entry name" value="Lipocalins"/>
    <property type="match status" value="1"/>
</dbReference>
<dbReference type="Proteomes" id="UP000694557">
    <property type="component" value="Unassembled WGS sequence"/>
</dbReference>
<keyword evidence="4" id="KW-1185">Reference proteome</keyword>
<organism evidence="3 4">
    <name type="scientific">Oncorhynchus kisutch</name>
    <name type="common">Coho salmon</name>
    <name type="synonym">Salmo kisutch</name>
    <dbReference type="NCBI Taxonomy" id="8019"/>
    <lineage>
        <taxon>Eukaryota</taxon>
        <taxon>Metazoa</taxon>
        <taxon>Chordata</taxon>
        <taxon>Craniata</taxon>
        <taxon>Vertebrata</taxon>
        <taxon>Euteleostomi</taxon>
        <taxon>Actinopterygii</taxon>
        <taxon>Neopterygii</taxon>
        <taxon>Teleostei</taxon>
        <taxon>Protacanthopterygii</taxon>
        <taxon>Salmoniformes</taxon>
        <taxon>Salmonidae</taxon>
        <taxon>Salmoninae</taxon>
        <taxon>Oncorhynchus</taxon>
    </lineage>
</organism>
<dbReference type="AlphaFoldDB" id="A0A8C7I0U9"/>
<dbReference type="PANTHER" id="PTHR15854:SF4">
    <property type="entry name" value="PEROXYNITRITE ISOMERASE THAP4"/>
    <property type="match status" value="1"/>
</dbReference>
<comment type="catalytic activity">
    <reaction evidence="1">
        <text>peroxynitrite = nitrate</text>
        <dbReference type="Rhea" id="RHEA:63116"/>
        <dbReference type="ChEBI" id="CHEBI:17632"/>
        <dbReference type="ChEBI" id="CHEBI:25941"/>
    </reaction>
    <physiologicalReaction direction="left-to-right" evidence="1">
        <dbReference type="Rhea" id="RHEA:63117"/>
    </physiologicalReaction>
</comment>
<evidence type="ECO:0000256" key="1">
    <source>
        <dbReference type="ARBA" id="ARBA00036993"/>
    </source>
</evidence>